<dbReference type="Proteomes" id="UP000250321">
    <property type="component" value="Unassembled WGS sequence"/>
</dbReference>
<reference evidence="1 2" key="1">
    <citation type="submission" date="2018-02" db="EMBL/GenBank/DDBJ databases">
        <title>Draft genome of wild Prunus yedoensis var. nudiflora.</title>
        <authorList>
            <person name="Baek S."/>
            <person name="Kim J.-H."/>
            <person name="Choi K."/>
            <person name="Kim G.-B."/>
            <person name="Cho A."/>
            <person name="Jang H."/>
            <person name="Shin C.-H."/>
            <person name="Yu H.-J."/>
            <person name="Mun J.-H."/>
        </authorList>
    </citation>
    <scope>NUCLEOTIDE SEQUENCE [LARGE SCALE GENOMIC DNA]</scope>
    <source>
        <strain evidence="2">cv. Jeju island</strain>
        <tissue evidence="1">Leaf</tissue>
    </source>
</reference>
<accession>A0A314YCL6</accession>
<organism evidence="1 2">
    <name type="scientific">Prunus yedoensis var. nudiflora</name>
    <dbReference type="NCBI Taxonomy" id="2094558"/>
    <lineage>
        <taxon>Eukaryota</taxon>
        <taxon>Viridiplantae</taxon>
        <taxon>Streptophyta</taxon>
        <taxon>Embryophyta</taxon>
        <taxon>Tracheophyta</taxon>
        <taxon>Spermatophyta</taxon>
        <taxon>Magnoliopsida</taxon>
        <taxon>eudicotyledons</taxon>
        <taxon>Gunneridae</taxon>
        <taxon>Pentapetalae</taxon>
        <taxon>rosids</taxon>
        <taxon>fabids</taxon>
        <taxon>Rosales</taxon>
        <taxon>Rosaceae</taxon>
        <taxon>Amygdaloideae</taxon>
        <taxon>Amygdaleae</taxon>
        <taxon>Prunus</taxon>
    </lineage>
</organism>
<proteinExistence type="predicted"/>
<sequence>MLGLELRKFPRRIIAPNHYTSGLCCTNTPDFGGMLISDTVPIRYGIDTYPICQVAYRRLFQDVDFTIRLRYSIDTITIRSRYCADTSRGNFDGNQKEKTKKEERRKNEEEKNLTCACNYCQSAIADSSCVKKRQLTNEEDDVKCPNYNTHCFSCIGGLC</sequence>
<gene>
    <name evidence="1" type="ORF">Pyn_16162</name>
</gene>
<comment type="caution">
    <text evidence="1">The sequence shown here is derived from an EMBL/GenBank/DDBJ whole genome shotgun (WGS) entry which is preliminary data.</text>
</comment>
<name>A0A314YCL6_PRUYE</name>
<keyword evidence="2" id="KW-1185">Reference proteome</keyword>
<evidence type="ECO:0000313" key="2">
    <source>
        <dbReference type="Proteomes" id="UP000250321"/>
    </source>
</evidence>
<protein>
    <submittedName>
        <fullName evidence="1">Uncharacterized protein</fullName>
    </submittedName>
</protein>
<dbReference type="EMBL" id="PJQY01001450">
    <property type="protein sequence ID" value="PQQ02601.1"/>
    <property type="molecule type" value="Genomic_DNA"/>
</dbReference>
<dbReference type="AlphaFoldDB" id="A0A314YCL6"/>
<evidence type="ECO:0000313" key="1">
    <source>
        <dbReference type="EMBL" id="PQQ02601.1"/>
    </source>
</evidence>